<dbReference type="InterPro" id="IPR020026">
    <property type="entry name" value="PseC"/>
</dbReference>
<evidence type="ECO:0000313" key="2">
    <source>
        <dbReference type="EMBL" id="PWR69602.1"/>
    </source>
</evidence>
<gene>
    <name evidence="2" type="primary">pseC</name>
    <name evidence="2" type="ORF">DLD82_17390</name>
</gene>
<dbReference type="GO" id="GO:0030170">
    <property type="term" value="F:pyridoxal phosphate binding"/>
    <property type="evidence" value="ECO:0007669"/>
    <property type="project" value="TreeGrafter"/>
</dbReference>
<comment type="similarity">
    <text evidence="1">Belongs to the DegT/DnrJ/EryC1 family.</text>
</comment>
<evidence type="ECO:0000313" key="3">
    <source>
        <dbReference type="Proteomes" id="UP000245934"/>
    </source>
</evidence>
<dbReference type="InterPro" id="IPR015424">
    <property type="entry name" value="PyrdxlP-dep_Trfase"/>
</dbReference>
<dbReference type="GO" id="GO:0000271">
    <property type="term" value="P:polysaccharide biosynthetic process"/>
    <property type="evidence" value="ECO:0007669"/>
    <property type="project" value="TreeGrafter"/>
</dbReference>
<sequence length="385" mass="43490">MQNMTYPLPYGRQWIDDDDIAAVTAVLKGDWLTQGPMVETFEQKIAEYVGSEYTVAFNSGTSALHGAYYAAGVRTGDEVITSPITFVATANAGVYLGAHPVFVDIDKKTWCIDTDKINEAISSRTRVIAPVDFAGFPVHMTSIREIAQDNSCIVVEDAAHALGAIRGNVKVGTEADMTMFSFHPVKHITTGEGGIVTTDNREFAVAMKRFRSHGIAKDPKLLYKNEGPWYYEMQDLGFNFRITDIQCALGISQLEKLERFVKRRNEIARKYDDAFRENENLVTPPKSPHGYRHAYHLYPVVLSGVDRKKIFMDLREIGIFCQVHYIPVHLQPYYREKYGYHEGDFPVAENFYQSEISLPMFPAMSDEDVNQVIEGVQDSIEKTLQ</sequence>
<organism evidence="2 3">
    <name type="scientific">Methanospirillum stamsii</name>
    <dbReference type="NCBI Taxonomy" id="1277351"/>
    <lineage>
        <taxon>Archaea</taxon>
        <taxon>Methanobacteriati</taxon>
        <taxon>Methanobacteriota</taxon>
        <taxon>Stenosarchaea group</taxon>
        <taxon>Methanomicrobia</taxon>
        <taxon>Methanomicrobiales</taxon>
        <taxon>Methanospirillaceae</taxon>
        <taxon>Methanospirillum</taxon>
    </lineage>
</organism>
<dbReference type="InterPro" id="IPR015422">
    <property type="entry name" value="PyrdxlP-dep_Trfase_small"/>
</dbReference>
<dbReference type="InterPro" id="IPR015421">
    <property type="entry name" value="PyrdxlP-dep_Trfase_major"/>
</dbReference>
<dbReference type="Gene3D" id="3.40.640.10">
    <property type="entry name" value="Type I PLP-dependent aspartate aminotransferase-like (Major domain)"/>
    <property type="match status" value="1"/>
</dbReference>
<comment type="caution">
    <text evidence="2">The sequence shown here is derived from an EMBL/GenBank/DDBJ whole genome shotgun (WGS) entry which is preliminary data.</text>
</comment>
<proteinExistence type="inferred from homology"/>
<accession>A0A2V2MND5</accession>
<dbReference type="InterPro" id="IPR000653">
    <property type="entry name" value="DegT/StrS_aminotransferase"/>
</dbReference>
<evidence type="ECO:0000256" key="1">
    <source>
        <dbReference type="RuleBase" id="RU004508"/>
    </source>
</evidence>
<dbReference type="EMBL" id="QGMZ01000060">
    <property type="protein sequence ID" value="PWR69602.1"/>
    <property type="molecule type" value="Genomic_DNA"/>
</dbReference>
<dbReference type="OrthoDB" id="10355at2157"/>
<keyword evidence="3" id="KW-1185">Reference proteome</keyword>
<dbReference type="PANTHER" id="PTHR30244:SF34">
    <property type="entry name" value="DTDP-4-AMINO-4,6-DIDEOXYGALACTOSE TRANSAMINASE"/>
    <property type="match status" value="1"/>
</dbReference>
<dbReference type="SUPFAM" id="SSF53383">
    <property type="entry name" value="PLP-dependent transferases"/>
    <property type="match status" value="1"/>
</dbReference>
<dbReference type="NCBIfam" id="TIGR03588">
    <property type="entry name" value="PseC"/>
    <property type="match status" value="1"/>
</dbReference>
<name>A0A2V2MND5_9EURY</name>
<keyword evidence="1" id="KW-0663">Pyridoxal phosphate</keyword>
<dbReference type="Gene3D" id="3.90.1150.10">
    <property type="entry name" value="Aspartate Aminotransferase, domain 1"/>
    <property type="match status" value="1"/>
</dbReference>
<dbReference type="AlphaFoldDB" id="A0A2V2MND5"/>
<protein>
    <submittedName>
        <fullName evidence="2">UDP-4-amino-4, 6-dideoxy-N-acetyl-beta-L-altrosamine transaminase</fullName>
    </submittedName>
</protein>
<dbReference type="Pfam" id="PF01041">
    <property type="entry name" value="DegT_DnrJ_EryC1"/>
    <property type="match status" value="1"/>
</dbReference>
<dbReference type="PIRSF" id="PIRSF000390">
    <property type="entry name" value="PLP_StrS"/>
    <property type="match status" value="1"/>
</dbReference>
<dbReference type="CDD" id="cd00616">
    <property type="entry name" value="AHBA_syn"/>
    <property type="match status" value="1"/>
</dbReference>
<dbReference type="GO" id="GO:0008483">
    <property type="term" value="F:transaminase activity"/>
    <property type="evidence" value="ECO:0007669"/>
    <property type="project" value="TreeGrafter"/>
</dbReference>
<reference evidence="2 3" key="1">
    <citation type="submission" date="2018-05" db="EMBL/GenBank/DDBJ databases">
        <title>Draft genome of Methanospirillum stamsii Pt1.</title>
        <authorList>
            <person name="Dueholm M.S."/>
            <person name="Nielsen P.H."/>
            <person name="Bakmann L.F."/>
            <person name="Otzen D.E."/>
        </authorList>
    </citation>
    <scope>NUCLEOTIDE SEQUENCE [LARGE SCALE GENOMIC DNA]</scope>
    <source>
        <strain evidence="2 3">Pt1</strain>
    </source>
</reference>
<dbReference type="Proteomes" id="UP000245934">
    <property type="component" value="Unassembled WGS sequence"/>
</dbReference>
<dbReference type="PANTHER" id="PTHR30244">
    <property type="entry name" value="TRANSAMINASE"/>
    <property type="match status" value="1"/>
</dbReference>